<sequence length="37" mass="4351">MYECMQPYFVELDIAIAESHNFSSHVNYPGRSHLNYS</sequence>
<dbReference type="EMBL" id="CP045226">
    <property type="protein sequence ID" value="QFS44988.1"/>
    <property type="molecule type" value="Genomic_DNA"/>
</dbReference>
<name>A0A5P8VX54_9NOSO</name>
<keyword evidence="2" id="KW-1185">Reference proteome</keyword>
<gene>
    <name evidence="1" type="ORF">GXM_02463</name>
</gene>
<reference evidence="1 2" key="1">
    <citation type="submission" date="2019-10" db="EMBL/GenBank/DDBJ databases">
        <title>Genomic and transcriptomic insights into the perfect genentic adaptation of a filamentous nitrogen-fixing cyanobacterium to rice fields.</title>
        <authorList>
            <person name="Chen Z."/>
        </authorList>
    </citation>
    <scope>NUCLEOTIDE SEQUENCE [LARGE SCALE GENOMIC DNA]</scope>
    <source>
        <strain evidence="1">CCNUC1</strain>
    </source>
</reference>
<dbReference type="KEGG" id="nsh:GXM_02463"/>
<accession>A0A5P8VX54</accession>
<dbReference type="AlphaFoldDB" id="A0A5P8VX54"/>
<protein>
    <submittedName>
        <fullName evidence="1">Uncharacterized protein</fullName>
    </submittedName>
</protein>
<evidence type="ECO:0000313" key="2">
    <source>
        <dbReference type="Proteomes" id="UP000326678"/>
    </source>
</evidence>
<dbReference type="Proteomes" id="UP000326678">
    <property type="component" value="Chromosome Gxm1"/>
</dbReference>
<proteinExistence type="predicted"/>
<evidence type="ECO:0000313" key="1">
    <source>
        <dbReference type="EMBL" id="QFS44988.1"/>
    </source>
</evidence>
<organism evidence="1 2">
    <name type="scientific">Nostoc sphaeroides CCNUC1</name>
    <dbReference type="NCBI Taxonomy" id="2653204"/>
    <lineage>
        <taxon>Bacteria</taxon>
        <taxon>Bacillati</taxon>
        <taxon>Cyanobacteriota</taxon>
        <taxon>Cyanophyceae</taxon>
        <taxon>Nostocales</taxon>
        <taxon>Nostocaceae</taxon>
        <taxon>Nostoc</taxon>
    </lineage>
</organism>